<feature type="domain" description="CAAX prenyl protease 2/Lysostaphin resistance protein A-like" evidence="3">
    <location>
        <begin position="142"/>
        <end position="228"/>
    </location>
</feature>
<dbReference type="Proteomes" id="UP000295627">
    <property type="component" value="Unassembled WGS sequence"/>
</dbReference>
<keyword evidence="2" id="KW-0472">Membrane</keyword>
<comment type="caution">
    <text evidence="4">The sequence shown here is derived from an EMBL/GenBank/DDBJ whole genome shotgun (WGS) entry which is preliminary data.</text>
</comment>
<dbReference type="GO" id="GO:0080120">
    <property type="term" value="P:CAAX-box protein maturation"/>
    <property type="evidence" value="ECO:0007669"/>
    <property type="project" value="UniProtKB-ARBA"/>
</dbReference>
<evidence type="ECO:0000313" key="5">
    <source>
        <dbReference type="Proteomes" id="UP000295627"/>
    </source>
</evidence>
<keyword evidence="4" id="KW-0645">Protease</keyword>
<feature type="transmembrane region" description="Helical" evidence="2">
    <location>
        <begin position="62"/>
        <end position="82"/>
    </location>
</feature>
<feature type="transmembrane region" description="Helical" evidence="2">
    <location>
        <begin position="94"/>
        <end position="115"/>
    </location>
</feature>
<gene>
    <name evidence="4" type="ORF">EJ571_26440</name>
</gene>
<feature type="transmembrane region" description="Helical" evidence="2">
    <location>
        <begin position="28"/>
        <end position="50"/>
    </location>
</feature>
<feature type="transmembrane region" description="Helical" evidence="2">
    <location>
        <begin position="169"/>
        <end position="188"/>
    </location>
</feature>
<dbReference type="PANTHER" id="PTHR36435:SF1">
    <property type="entry name" value="CAAX AMINO TERMINAL PROTEASE FAMILY PROTEIN"/>
    <property type="match status" value="1"/>
</dbReference>
<proteinExistence type="predicted"/>
<dbReference type="InterPro" id="IPR052710">
    <property type="entry name" value="CAAX_protease"/>
</dbReference>
<feature type="compositionally biased region" description="Basic and acidic residues" evidence="1">
    <location>
        <begin position="11"/>
        <end position="23"/>
    </location>
</feature>
<keyword evidence="2" id="KW-0812">Transmembrane</keyword>
<feature type="region of interest" description="Disordered" evidence="1">
    <location>
        <begin position="1"/>
        <end position="23"/>
    </location>
</feature>
<name>A0A4R5P3P9_9MYCO</name>
<accession>A0A4R5P3P9</accession>
<dbReference type="InterPro" id="IPR003675">
    <property type="entry name" value="Rce1/LyrA-like_dom"/>
</dbReference>
<sequence>MVNTGVVSAAADKRSRDQDRRRPGWPEAGAAVLAAAVLYTVGAVAVLRLPPGCPISPGQANFLVSGLAPLGAFALAALIRFRDVRPFGVRRTDAGWLFVAPGIGLACFVLSWPVSALFDPLFPGSESVQQGYRDAASAGLSSLVVTVALGGLLTPLGEEALFRGVLAQFLLRWGTWIGLVVSAAIFALAHGINAVMPLAFVIGLSTGLLLQLSGSIWPGVLVHAVYNSLGIFYHAAAGG</sequence>
<evidence type="ECO:0000313" key="4">
    <source>
        <dbReference type="EMBL" id="TDH17537.1"/>
    </source>
</evidence>
<organism evidence="4 5">
    <name type="scientific">Mycobacteroides franklinii</name>
    <dbReference type="NCBI Taxonomy" id="948102"/>
    <lineage>
        <taxon>Bacteria</taxon>
        <taxon>Bacillati</taxon>
        <taxon>Actinomycetota</taxon>
        <taxon>Actinomycetes</taxon>
        <taxon>Mycobacteriales</taxon>
        <taxon>Mycobacteriaceae</taxon>
        <taxon>Mycobacteroides</taxon>
    </lineage>
</organism>
<dbReference type="Pfam" id="PF02517">
    <property type="entry name" value="Rce1-like"/>
    <property type="match status" value="1"/>
</dbReference>
<keyword evidence="4" id="KW-0482">Metalloprotease</keyword>
<dbReference type="PANTHER" id="PTHR36435">
    <property type="entry name" value="SLR1288 PROTEIN"/>
    <property type="match status" value="1"/>
</dbReference>
<keyword evidence="4" id="KW-0378">Hydrolase</keyword>
<keyword evidence="2" id="KW-1133">Transmembrane helix</keyword>
<protein>
    <submittedName>
        <fullName evidence="4">CPBP family intramembrane metalloprotease</fullName>
    </submittedName>
</protein>
<evidence type="ECO:0000259" key="3">
    <source>
        <dbReference type="Pfam" id="PF02517"/>
    </source>
</evidence>
<dbReference type="GO" id="GO:0006508">
    <property type="term" value="P:proteolysis"/>
    <property type="evidence" value="ECO:0007669"/>
    <property type="project" value="UniProtKB-KW"/>
</dbReference>
<dbReference type="GO" id="GO:0004175">
    <property type="term" value="F:endopeptidase activity"/>
    <property type="evidence" value="ECO:0007669"/>
    <property type="project" value="UniProtKB-ARBA"/>
</dbReference>
<dbReference type="AlphaFoldDB" id="A0A4R5P3P9"/>
<dbReference type="GO" id="GO:0008237">
    <property type="term" value="F:metallopeptidase activity"/>
    <property type="evidence" value="ECO:0007669"/>
    <property type="project" value="UniProtKB-KW"/>
</dbReference>
<dbReference type="EMBL" id="RXLR01000033">
    <property type="protein sequence ID" value="TDH17537.1"/>
    <property type="molecule type" value="Genomic_DNA"/>
</dbReference>
<evidence type="ECO:0000256" key="2">
    <source>
        <dbReference type="SAM" id="Phobius"/>
    </source>
</evidence>
<feature type="transmembrane region" description="Helical" evidence="2">
    <location>
        <begin position="135"/>
        <end position="157"/>
    </location>
</feature>
<reference evidence="4 5" key="1">
    <citation type="journal article" date="2019" name="Sci. Rep.">
        <title>Extended insight into the Mycobacterium chelonae-abscessus complex through whole genome sequencing of Mycobacterium salmoniphilum outbreak and Mycobacterium salmoniphilum-like strains.</title>
        <authorList>
            <person name="Behra P.R.K."/>
            <person name="Das S."/>
            <person name="Pettersson B.M.F."/>
            <person name="Shirreff L."/>
            <person name="DuCote T."/>
            <person name="Jacobsson K.G."/>
            <person name="Ennis D.G."/>
            <person name="Kirsebom L.A."/>
        </authorList>
    </citation>
    <scope>NUCLEOTIDE SEQUENCE [LARGE SCALE GENOMIC DNA]</scope>
    <source>
        <strain evidence="4 5">DSM 45524</strain>
    </source>
</reference>
<evidence type="ECO:0000256" key="1">
    <source>
        <dbReference type="SAM" id="MobiDB-lite"/>
    </source>
</evidence>